<feature type="domain" description="PsbP C-terminal" evidence="7">
    <location>
        <begin position="357"/>
        <end position="496"/>
    </location>
</feature>
<evidence type="ECO:0000256" key="6">
    <source>
        <dbReference type="SAM" id="Phobius"/>
    </source>
</evidence>
<dbReference type="InterPro" id="IPR007829">
    <property type="entry name" value="TM2"/>
</dbReference>
<dbReference type="InterPro" id="IPR026870">
    <property type="entry name" value="Zinc_ribbon_dom"/>
</dbReference>
<dbReference type="Pfam" id="PF13240">
    <property type="entry name" value="Zn_Ribbon_1"/>
    <property type="match status" value="1"/>
</dbReference>
<dbReference type="Proteomes" id="UP000690515">
    <property type="component" value="Unassembled WGS sequence"/>
</dbReference>
<evidence type="ECO:0000256" key="5">
    <source>
        <dbReference type="ARBA" id="ARBA00023136"/>
    </source>
</evidence>
<dbReference type="InterPro" id="IPR045584">
    <property type="entry name" value="Pilin-like"/>
</dbReference>
<protein>
    <submittedName>
        <fullName evidence="10">NINE protein</fullName>
    </submittedName>
</protein>
<dbReference type="SUPFAM" id="SSF54523">
    <property type="entry name" value="Pili subunits"/>
    <property type="match status" value="1"/>
</dbReference>
<dbReference type="Pfam" id="PF05154">
    <property type="entry name" value="TM2"/>
    <property type="match status" value="1"/>
</dbReference>
<reference evidence="10 11" key="1">
    <citation type="submission" date="2021-04" db="EMBL/GenBank/DDBJ databases">
        <authorList>
            <person name="Pira H."/>
            <person name="Risdian C."/>
            <person name="Wink J."/>
        </authorList>
    </citation>
    <scope>NUCLEOTIDE SEQUENCE [LARGE SCALE GENOMIC DNA]</scope>
    <source>
        <strain evidence="10 11">WH53</strain>
    </source>
</reference>
<keyword evidence="5 6" id="KW-0472">Membrane</keyword>
<feature type="transmembrane region" description="Helical" evidence="6">
    <location>
        <begin position="140"/>
        <end position="159"/>
    </location>
</feature>
<comment type="caution">
    <text evidence="10">The sequence shown here is derived from an EMBL/GenBank/DDBJ whole genome shotgun (WGS) entry which is preliminary data.</text>
</comment>
<evidence type="ECO:0000313" key="11">
    <source>
        <dbReference type="Proteomes" id="UP000690515"/>
    </source>
</evidence>
<dbReference type="InterPro" id="IPR001082">
    <property type="entry name" value="Pilin"/>
</dbReference>
<evidence type="ECO:0000259" key="7">
    <source>
        <dbReference type="Pfam" id="PF01789"/>
    </source>
</evidence>
<dbReference type="Pfam" id="PF00114">
    <property type="entry name" value="Pilin"/>
    <property type="match status" value="1"/>
</dbReference>
<evidence type="ECO:0000256" key="4">
    <source>
        <dbReference type="ARBA" id="ARBA00022989"/>
    </source>
</evidence>
<feature type="transmembrane region" description="Helical" evidence="6">
    <location>
        <begin position="165"/>
        <end position="188"/>
    </location>
</feature>
<feature type="domain" description="TM2" evidence="8">
    <location>
        <begin position="136"/>
        <end position="185"/>
    </location>
</feature>
<sequence length="497" mass="55036">MATAKVKLAGMLKLDKQTLDHLLTKQEVVIKRKLDKAAAQKYSDSLSQTGFMVSIKEEVPPSAPPLTFVEQENTEKHAEAASQAGESRSDEGNVYRSPQVDVDISRRVFCRQCGAQISVNASFCPACGTGQIIGKAKSKYVAGLLAIFCGFLGIHRFYLGHWWGIFYILLMGTGLSFIISIIEGIVFLCTPKESWLRRYGNVPTSTPIAAIIGGILAVIVIVGILAAIAIPAYQDYVVRAKVREGLTFSEQAREQLSLFIRANNVFPESNTQAGLPETINNEIVSSIRVSKGGLLTIQFRKEITHQPSQTIVYRPSLVNGWVEWDCSGGSLEPKFRPSECRASDDSGDGVKDIISADGRLSVTVPSRWNVIKQLNEEAVLQAAQLRDENYLIVLAESKIDFEESISVREYGELVSNIILSSLEQSELIAGPTSLEVNGQPALSYEIVGRTQRVNIYYYLVVAQNDEEYFQLVSWTLKSRMNRNKPTLQQVIKSFKVQ</sequence>
<dbReference type="Gene3D" id="3.30.700.10">
    <property type="entry name" value="Glycoprotein, Type 4 Pilin"/>
    <property type="match status" value="1"/>
</dbReference>
<evidence type="ECO:0000256" key="1">
    <source>
        <dbReference type="ARBA" id="ARBA00004141"/>
    </source>
</evidence>
<evidence type="ECO:0000313" key="10">
    <source>
        <dbReference type="EMBL" id="MBU2711364.1"/>
    </source>
</evidence>
<feature type="transmembrane region" description="Helical" evidence="6">
    <location>
        <begin position="208"/>
        <end position="233"/>
    </location>
</feature>
<proteinExistence type="inferred from homology"/>
<feature type="domain" description="Zinc-ribbon" evidence="9">
    <location>
        <begin position="109"/>
        <end position="129"/>
    </location>
</feature>
<keyword evidence="4 6" id="KW-1133">Transmembrane helix</keyword>
<keyword evidence="3 6" id="KW-0812">Transmembrane</keyword>
<evidence type="ECO:0000259" key="9">
    <source>
        <dbReference type="Pfam" id="PF13240"/>
    </source>
</evidence>
<dbReference type="InterPro" id="IPR002683">
    <property type="entry name" value="PsbP_C"/>
</dbReference>
<dbReference type="Pfam" id="PF01789">
    <property type="entry name" value="PsbP"/>
    <property type="match status" value="1"/>
</dbReference>
<organism evidence="10 11">
    <name type="scientific">Zooshikella harenae</name>
    <dbReference type="NCBI Taxonomy" id="2827238"/>
    <lineage>
        <taxon>Bacteria</taxon>
        <taxon>Pseudomonadati</taxon>
        <taxon>Pseudomonadota</taxon>
        <taxon>Gammaproteobacteria</taxon>
        <taxon>Oceanospirillales</taxon>
        <taxon>Zooshikellaceae</taxon>
        <taxon>Zooshikella</taxon>
    </lineage>
</organism>
<dbReference type="RefSeq" id="WP_215819526.1">
    <property type="nucleotide sequence ID" value="NZ_JAGSOY010000018.1"/>
</dbReference>
<accession>A0ABS5ZBC7</accession>
<dbReference type="Gene3D" id="3.40.1000.10">
    <property type="entry name" value="Mog1/PsbP, alpha/beta/alpha sandwich"/>
    <property type="match status" value="1"/>
</dbReference>
<name>A0ABS5ZBC7_9GAMM</name>
<comment type="subcellular location">
    <subcellularLocation>
        <location evidence="1">Membrane</location>
        <topology evidence="1">Multi-pass membrane protein</topology>
    </subcellularLocation>
</comment>
<evidence type="ECO:0000259" key="8">
    <source>
        <dbReference type="Pfam" id="PF05154"/>
    </source>
</evidence>
<gene>
    <name evidence="10" type="ORF">KCG35_09850</name>
</gene>
<comment type="similarity">
    <text evidence="2">Belongs to the N-Me-Phe pilin family.</text>
</comment>
<evidence type="ECO:0000256" key="2">
    <source>
        <dbReference type="ARBA" id="ARBA00005233"/>
    </source>
</evidence>
<keyword evidence="11" id="KW-1185">Reference proteome</keyword>
<evidence type="ECO:0000256" key="3">
    <source>
        <dbReference type="ARBA" id="ARBA00022692"/>
    </source>
</evidence>
<dbReference type="EMBL" id="JAGSOY010000018">
    <property type="protein sequence ID" value="MBU2711364.1"/>
    <property type="molecule type" value="Genomic_DNA"/>
</dbReference>